<evidence type="ECO:0000313" key="3">
    <source>
        <dbReference type="EMBL" id="QFI71326.1"/>
    </source>
</evidence>
<accession>A0A5P6NZI7</accession>
<dbReference type="KEGG" id="bbet:F8237_02415"/>
<dbReference type="EMBL" id="CP044543">
    <property type="protein sequence ID" value="QFI71326.1"/>
    <property type="molecule type" value="Genomic_DNA"/>
</dbReference>
<evidence type="ECO:0000256" key="2">
    <source>
        <dbReference type="SAM" id="SignalP"/>
    </source>
</evidence>
<proteinExistence type="predicted"/>
<name>A0A5P6NZI7_9BRAD</name>
<dbReference type="Proteomes" id="UP000325641">
    <property type="component" value="Chromosome"/>
</dbReference>
<gene>
    <name evidence="3" type="ORF">F8237_02415</name>
</gene>
<dbReference type="AlphaFoldDB" id="A0A5P6NZI7"/>
<reference evidence="4" key="1">
    <citation type="submission" date="2019-10" db="EMBL/GenBank/DDBJ databases">
        <title>Complete Genome Sequence of Bradyrhizobium betae type strain PL7HG1T.</title>
        <authorList>
            <person name="Bromfield E.S.P."/>
            <person name="Cloutier S."/>
        </authorList>
    </citation>
    <scope>NUCLEOTIDE SEQUENCE [LARGE SCALE GENOMIC DNA]</scope>
    <source>
        <strain evidence="4">PL7HG1</strain>
    </source>
</reference>
<protein>
    <submittedName>
        <fullName evidence="3">Uncharacterized protein</fullName>
    </submittedName>
</protein>
<organism evidence="3 4">
    <name type="scientific">Bradyrhizobium betae</name>
    <dbReference type="NCBI Taxonomy" id="244734"/>
    <lineage>
        <taxon>Bacteria</taxon>
        <taxon>Pseudomonadati</taxon>
        <taxon>Pseudomonadota</taxon>
        <taxon>Alphaproteobacteria</taxon>
        <taxon>Hyphomicrobiales</taxon>
        <taxon>Nitrobacteraceae</taxon>
        <taxon>Bradyrhizobium</taxon>
    </lineage>
</organism>
<feature type="signal peptide" evidence="2">
    <location>
        <begin position="1"/>
        <end position="28"/>
    </location>
</feature>
<feature type="chain" id="PRO_5024984945" evidence="2">
    <location>
        <begin position="29"/>
        <end position="71"/>
    </location>
</feature>
<feature type="compositionally biased region" description="Low complexity" evidence="1">
    <location>
        <begin position="45"/>
        <end position="71"/>
    </location>
</feature>
<evidence type="ECO:0000313" key="4">
    <source>
        <dbReference type="Proteomes" id="UP000325641"/>
    </source>
</evidence>
<sequence>MSTLKKSLQTLGTIAAVTGMVAATPVPAAAGSNPCAPKHKSAKRAANPCKANPCAPKANPCAAKNPCAMKK</sequence>
<keyword evidence="2" id="KW-0732">Signal</keyword>
<feature type="region of interest" description="Disordered" evidence="1">
    <location>
        <begin position="29"/>
        <end position="71"/>
    </location>
</feature>
<evidence type="ECO:0000256" key="1">
    <source>
        <dbReference type="SAM" id="MobiDB-lite"/>
    </source>
</evidence>